<evidence type="ECO:0000313" key="1">
    <source>
        <dbReference type="EMBL" id="KRY78033.1"/>
    </source>
</evidence>
<evidence type="ECO:0000313" key="2">
    <source>
        <dbReference type="Proteomes" id="UP000054632"/>
    </source>
</evidence>
<dbReference type="EMBL" id="JYDR01000005">
    <property type="protein sequence ID" value="KRY78033.1"/>
    <property type="molecule type" value="Genomic_DNA"/>
</dbReference>
<accession>A0A0V1EWH6</accession>
<organism evidence="1 2">
    <name type="scientific">Trichinella pseudospiralis</name>
    <name type="common">Parasitic roundworm</name>
    <dbReference type="NCBI Taxonomy" id="6337"/>
    <lineage>
        <taxon>Eukaryota</taxon>
        <taxon>Metazoa</taxon>
        <taxon>Ecdysozoa</taxon>
        <taxon>Nematoda</taxon>
        <taxon>Enoplea</taxon>
        <taxon>Dorylaimia</taxon>
        <taxon>Trichinellida</taxon>
        <taxon>Trichinellidae</taxon>
        <taxon>Trichinella</taxon>
    </lineage>
</organism>
<protein>
    <recommendedName>
        <fullName evidence="3">28 kDa excretory/secretory protein</fullName>
    </recommendedName>
</protein>
<sequence length="261" mass="30694">MHIFTYSHLQRNQQRGIMVHFKVMKINITLLFAIILLQFISNASTERFRKLKKESMPAAVKEHLKKLMKNSIVQQSDHESEGGIVEETKQVLQKSHDSFYHLEGTIHKLEEKLEKEKKLYDPWDKKDNSAKRLALGFFVRVAKQYREELLNESGMMAGIRQQRKKCFVKYSMLDEYSATTEEDDKILMKIERKFYKCESQCKSNTKMKNFYTKDLCILKCFEKKLDKFAEKLGVPFDEAKVNEGVNKLQDLDKSVVPFTSI</sequence>
<evidence type="ECO:0008006" key="3">
    <source>
        <dbReference type="Google" id="ProtNLM"/>
    </source>
</evidence>
<dbReference type="Proteomes" id="UP000054632">
    <property type="component" value="Unassembled WGS sequence"/>
</dbReference>
<reference evidence="1 2" key="1">
    <citation type="submission" date="2015-01" db="EMBL/GenBank/DDBJ databases">
        <title>Evolution of Trichinella species and genotypes.</title>
        <authorList>
            <person name="Korhonen P.K."/>
            <person name="Edoardo P."/>
            <person name="Giuseppe L.R."/>
            <person name="Gasser R.B."/>
        </authorList>
    </citation>
    <scope>NUCLEOTIDE SEQUENCE [LARGE SCALE GENOMIC DNA]</scope>
    <source>
        <strain evidence="1">ISS13</strain>
    </source>
</reference>
<dbReference type="AlphaFoldDB" id="A0A0V1EWH6"/>
<gene>
    <name evidence="1" type="ORF">T4A_3044</name>
</gene>
<comment type="caution">
    <text evidence="1">The sequence shown here is derived from an EMBL/GenBank/DDBJ whole genome shotgun (WGS) entry which is preliminary data.</text>
</comment>
<proteinExistence type="predicted"/>
<name>A0A0V1EWH6_TRIPS</name>